<dbReference type="EMBL" id="JAODZM010000093">
    <property type="protein sequence ID" value="MDH0199062.1"/>
    <property type="molecule type" value="Genomic_DNA"/>
</dbReference>
<proteinExistence type="predicted"/>
<evidence type="ECO:0000313" key="2">
    <source>
        <dbReference type="Proteomes" id="UP001158360"/>
    </source>
</evidence>
<protein>
    <submittedName>
        <fullName evidence="1">Uncharacterized protein</fullName>
    </submittedName>
</protein>
<organism evidence="1 2">
    <name type="scientific">Enterobacter cloacae</name>
    <dbReference type="NCBI Taxonomy" id="550"/>
    <lineage>
        <taxon>Bacteria</taxon>
        <taxon>Pseudomonadati</taxon>
        <taxon>Pseudomonadota</taxon>
        <taxon>Gammaproteobacteria</taxon>
        <taxon>Enterobacterales</taxon>
        <taxon>Enterobacteriaceae</taxon>
        <taxon>Enterobacter</taxon>
        <taxon>Enterobacter cloacae complex</taxon>
    </lineage>
</organism>
<dbReference type="Proteomes" id="UP001158360">
    <property type="component" value="Unassembled WGS sequence"/>
</dbReference>
<accession>A0AAW6SEV0</accession>
<comment type="caution">
    <text evidence="1">The sequence shown here is derived from an EMBL/GenBank/DDBJ whole genome shotgun (WGS) entry which is preliminary data.</text>
</comment>
<dbReference type="AlphaFoldDB" id="A0AAW6SEV0"/>
<gene>
    <name evidence="1" type="ORF">N7383_25915</name>
</gene>
<sequence>MLYTKEWYALMEAFEKGNFGRYRLEREEKEMWQQKVYYQNGEANELFKVYLAGYMNGRATYMN</sequence>
<name>A0AAW6SEV0_ENTCL</name>
<evidence type="ECO:0000313" key="1">
    <source>
        <dbReference type="EMBL" id="MDH0199062.1"/>
    </source>
</evidence>
<reference evidence="1" key="1">
    <citation type="submission" date="2022-09" db="EMBL/GenBank/DDBJ databases">
        <title>Intensive care unit water sources are persistently colonized with multi-drug resistant bacteria and are the site of extensive horizontal gene transfer of antibiotic resistance genes.</title>
        <authorList>
            <person name="Diorio-Toth L."/>
        </authorList>
    </citation>
    <scope>NUCLEOTIDE SEQUENCE</scope>
    <source>
        <strain evidence="1">GD04139</strain>
    </source>
</reference>
<dbReference type="RefSeq" id="WP_058679031.1">
    <property type="nucleotide sequence ID" value="NZ_CP020089.1"/>
</dbReference>